<feature type="region of interest" description="Disordered" evidence="1">
    <location>
        <begin position="1"/>
        <end position="66"/>
    </location>
</feature>
<sequence>MTDVADTTVDETTADATATAEAADQVTSDQATDQAETTDAGNLLNKGDTETAEQSSPQDWPDDWRAKLAGGDEKTLKKLERFNSVNDVVKWAQNLEKKMSSGEFKQALDEDATEEEIKQWREQNGIPESPDGYDLDVDGLVVGDDDKPYLDEFLKEAHESNMPNEMVQKVVAWHYQNIEQQKDAMAEADADFQAEAQQALREEWGGEYKQNINQIKNLLSTAPEGIEERLLGGRTADGKVVGNDPETLKWLSGLARQINPVATVVPGASANQASAVQDEISQIETTM</sequence>
<evidence type="ECO:0000313" key="2">
    <source>
        <dbReference type="EMBL" id="HAC30711.1"/>
    </source>
</evidence>
<evidence type="ECO:0000313" key="3">
    <source>
        <dbReference type="Proteomes" id="UP000261325"/>
    </source>
</evidence>
<reference evidence="2 3" key="1">
    <citation type="journal article" date="2018" name="Nat. Biotechnol.">
        <title>A standardized bacterial taxonomy based on genome phylogeny substantially revises the tree of life.</title>
        <authorList>
            <person name="Parks D.H."/>
            <person name="Chuvochina M."/>
            <person name="Waite D.W."/>
            <person name="Rinke C."/>
            <person name="Skarshewski A."/>
            <person name="Chaumeil P.A."/>
            <person name="Hugenholtz P."/>
        </authorList>
    </citation>
    <scope>NUCLEOTIDE SEQUENCE [LARGE SCALE GENOMIC DNA]</scope>
    <source>
        <strain evidence="2">UBA9049</strain>
    </source>
</reference>
<organism evidence="2 3">
    <name type="scientific">Marinobacter nauticus</name>
    <name type="common">Marinobacter hydrocarbonoclasticus</name>
    <name type="synonym">Marinobacter aquaeolei</name>
    <dbReference type="NCBI Taxonomy" id="2743"/>
    <lineage>
        <taxon>Bacteria</taxon>
        <taxon>Pseudomonadati</taxon>
        <taxon>Pseudomonadota</taxon>
        <taxon>Gammaproteobacteria</taxon>
        <taxon>Pseudomonadales</taxon>
        <taxon>Marinobacteraceae</taxon>
        <taxon>Marinobacter</taxon>
    </lineage>
</organism>
<dbReference type="Proteomes" id="UP000261325">
    <property type="component" value="Unassembled WGS sequence"/>
</dbReference>
<protein>
    <submittedName>
        <fullName evidence="2">Uncharacterized protein</fullName>
    </submittedName>
</protein>
<feature type="non-terminal residue" evidence="2">
    <location>
        <position position="287"/>
    </location>
</feature>
<accession>A0A3B8WKJ4</accession>
<name>A0A3B8WKJ4_MARNT</name>
<proteinExistence type="predicted"/>
<feature type="compositionally biased region" description="Polar residues" evidence="1">
    <location>
        <begin position="25"/>
        <end position="40"/>
    </location>
</feature>
<comment type="caution">
    <text evidence="2">The sequence shown here is derived from an EMBL/GenBank/DDBJ whole genome shotgun (WGS) entry which is preliminary data.</text>
</comment>
<gene>
    <name evidence="2" type="ORF">DCF82_23340</name>
</gene>
<dbReference type="AlphaFoldDB" id="A0A3B8WKJ4"/>
<dbReference type="EMBL" id="DLYI01000313">
    <property type="protein sequence ID" value="HAC30711.1"/>
    <property type="molecule type" value="Genomic_DNA"/>
</dbReference>
<feature type="compositionally biased region" description="Low complexity" evidence="1">
    <location>
        <begin position="14"/>
        <end position="24"/>
    </location>
</feature>
<evidence type="ECO:0000256" key="1">
    <source>
        <dbReference type="SAM" id="MobiDB-lite"/>
    </source>
</evidence>